<gene>
    <name evidence="3" type="ORF">CRG98_042397</name>
</gene>
<comment type="caution">
    <text evidence="3">The sequence shown here is derived from an EMBL/GenBank/DDBJ whole genome shotgun (WGS) entry which is preliminary data.</text>
</comment>
<evidence type="ECO:0000313" key="3">
    <source>
        <dbReference type="EMBL" id="PKI37206.1"/>
    </source>
</evidence>
<keyword evidence="2" id="KW-0812">Transmembrane</keyword>
<evidence type="ECO:0000256" key="1">
    <source>
        <dbReference type="SAM" id="MobiDB-lite"/>
    </source>
</evidence>
<evidence type="ECO:0000313" key="4">
    <source>
        <dbReference type="Proteomes" id="UP000233551"/>
    </source>
</evidence>
<keyword evidence="4" id="KW-1185">Reference proteome</keyword>
<name>A0A2I0I153_PUNGR</name>
<organism evidence="3 4">
    <name type="scientific">Punica granatum</name>
    <name type="common">Pomegranate</name>
    <dbReference type="NCBI Taxonomy" id="22663"/>
    <lineage>
        <taxon>Eukaryota</taxon>
        <taxon>Viridiplantae</taxon>
        <taxon>Streptophyta</taxon>
        <taxon>Embryophyta</taxon>
        <taxon>Tracheophyta</taxon>
        <taxon>Spermatophyta</taxon>
        <taxon>Magnoliopsida</taxon>
        <taxon>eudicotyledons</taxon>
        <taxon>Gunneridae</taxon>
        <taxon>Pentapetalae</taxon>
        <taxon>rosids</taxon>
        <taxon>malvids</taxon>
        <taxon>Myrtales</taxon>
        <taxon>Lythraceae</taxon>
        <taxon>Punica</taxon>
    </lineage>
</organism>
<accession>A0A2I0I153</accession>
<protein>
    <submittedName>
        <fullName evidence="3">Uncharacterized protein</fullName>
    </submittedName>
</protein>
<dbReference type="AlphaFoldDB" id="A0A2I0I153"/>
<keyword evidence="2" id="KW-0472">Membrane</keyword>
<sequence>MRQHPTQASRVLGWQSLGGNHEVTFMTNEIANFGDSQEVRTIAIAELLSFYPPTSFQASGQGSSPHRRLGFWALACVPLGFLSLGIPTTRIFRETEVGISLAILADSMKALGNKVDALSVQKANGTSSSSSDPVQSDRPWQPQDREAIQHLTVAPLRLSLPGHPAVAKISTSPFQHTGIWSPNQEVVFSAPQGTQYLGPQYSLAAVVWTTAFPAGAAPAPVAIAVPKSCGFPTSTGCAQGLAQQVLPVVLSNVQGQQEVRASQIDRNELQDLIQEIYGLAINQVGRPLYRLPYPEWIDHHHTLYRLQASLLSFLVTA</sequence>
<keyword evidence="2" id="KW-1133">Transmembrane helix</keyword>
<dbReference type="Proteomes" id="UP000233551">
    <property type="component" value="Unassembled WGS sequence"/>
</dbReference>
<evidence type="ECO:0000256" key="2">
    <source>
        <dbReference type="SAM" id="Phobius"/>
    </source>
</evidence>
<dbReference type="EMBL" id="PGOL01004515">
    <property type="protein sequence ID" value="PKI37206.1"/>
    <property type="molecule type" value="Genomic_DNA"/>
</dbReference>
<feature type="transmembrane region" description="Helical" evidence="2">
    <location>
        <begin position="69"/>
        <end position="86"/>
    </location>
</feature>
<reference evidence="3 4" key="1">
    <citation type="submission" date="2017-11" db="EMBL/GenBank/DDBJ databases">
        <title>De-novo sequencing of pomegranate (Punica granatum L.) genome.</title>
        <authorList>
            <person name="Akparov Z."/>
            <person name="Amiraslanov A."/>
            <person name="Hajiyeva S."/>
            <person name="Abbasov M."/>
            <person name="Kaur K."/>
            <person name="Hamwieh A."/>
            <person name="Solovyev V."/>
            <person name="Salamov A."/>
            <person name="Braich B."/>
            <person name="Kosarev P."/>
            <person name="Mahmoud A."/>
            <person name="Hajiyev E."/>
            <person name="Babayeva S."/>
            <person name="Izzatullayeva V."/>
            <person name="Mammadov A."/>
            <person name="Mammadov A."/>
            <person name="Sharifova S."/>
            <person name="Ojaghi J."/>
            <person name="Eynullazada K."/>
            <person name="Bayramov B."/>
            <person name="Abdulazimova A."/>
            <person name="Shahmuradov I."/>
        </authorList>
    </citation>
    <scope>NUCLEOTIDE SEQUENCE [LARGE SCALE GENOMIC DNA]</scope>
    <source>
        <strain evidence="4">cv. AG2017</strain>
        <tissue evidence="3">Leaf</tissue>
    </source>
</reference>
<proteinExistence type="predicted"/>
<feature type="region of interest" description="Disordered" evidence="1">
    <location>
        <begin position="122"/>
        <end position="141"/>
    </location>
</feature>